<organism evidence="4 5">
    <name type="scientific">Streptomyces asoensis</name>
    <dbReference type="NCBI Taxonomy" id="249586"/>
    <lineage>
        <taxon>Bacteria</taxon>
        <taxon>Bacillati</taxon>
        <taxon>Actinomycetota</taxon>
        <taxon>Actinomycetes</taxon>
        <taxon>Kitasatosporales</taxon>
        <taxon>Streptomycetaceae</taxon>
        <taxon>Streptomyces</taxon>
    </lineage>
</organism>
<dbReference type="InterPro" id="IPR001647">
    <property type="entry name" value="HTH_TetR"/>
</dbReference>
<proteinExistence type="predicted"/>
<dbReference type="Proteomes" id="UP000502665">
    <property type="component" value="Chromosome"/>
</dbReference>
<accession>A0A6M4X5R9</accession>
<feature type="domain" description="HTH tetR-type" evidence="3">
    <location>
        <begin position="5"/>
        <end position="32"/>
    </location>
</feature>
<reference evidence="4" key="1">
    <citation type="submission" date="2020-03" db="EMBL/GenBank/DDBJ databases">
        <title>Molecular networking-based the target discovery of potent antiproliferative macrolactams: 5/6/7/16 polycyclic ansamycins and glycosylated trienomycin from Streptomyces cacaoi subsp. asoensis.</title>
        <authorList>
            <person name="Liu L.-L."/>
        </authorList>
    </citation>
    <scope>NUCLEOTIDE SEQUENCE [LARGE SCALE GENOMIC DNA]</scope>
    <source>
        <strain evidence="4">H2S5</strain>
    </source>
</reference>
<dbReference type="RefSeq" id="WP_171400869.1">
    <property type="nucleotide sequence ID" value="NZ_CP049838.1"/>
</dbReference>
<evidence type="ECO:0000256" key="1">
    <source>
        <dbReference type="ARBA" id="ARBA00023125"/>
    </source>
</evidence>
<keyword evidence="1" id="KW-0238">DNA-binding</keyword>
<dbReference type="SUPFAM" id="SSF46689">
    <property type="entry name" value="Homeodomain-like"/>
    <property type="match status" value="1"/>
</dbReference>
<dbReference type="InterPro" id="IPR009057">
    <property type="entry name" value="Homeodomain-like_sf"/>
</dbReference>
<name>A0A6M4X5R9_9ACTN</name>
<dbReference type="Gene3D" id="1.10.10.60">
    <property type="entry name" value="Homeodomain-like"/>
    <property type="match status" value="1"/>
</dbReference>
<evidence type="ECO:0000256" key="2">
    <source>
        <dbReference type="SAM" id="MobiDB-lite"/>
    </source>
</evidence>
<dbReference type="GO" id="GO:0003677">
    <property type="term" value="F:DNA binding"/>
    <property type="evidence" value="ECO:0007669"/>
    <property type="project" value="UniProtKB-KW"/>
</dbReference>
<dbReference type="Pfam" id="PF00440">
    <property type="entry name" value="TetR_N"/>
    <property type="match status" value="1"/>
</dbReference>
<gene>
    <name evidence="4" type="ORF">G9272_38865</name>
</gene>
<protein>
    <submittedName>
        <fullName evidence="4">Helix-turn-helix transcriptional regulator</fullName>
    </submittedName>
</protein>
<dbReference type="AlphaFoldDB" id="A0A6M4X5R9"/>
<evidence type="ECO:0000259" key="3">
    <source>
        <dbReference type="Pfam" id="PF00440"/>
    </source>
</evidence>
<feature type="region of interest" description="Disordered" evidence="2">
    <location>
        <begin position="28"/>
        <end position="50"/>
    </location>
</feature>
<keyword evidence="5" id="KW-1185">Reference proteome</keyword>
<evidence type="ECO:0000313" key="5">
    <source>
        <dbReference type="Proteomes" id="UP000502665"/>
    </source>
</evidence>
<evidence type="ECO:0000313" key="4">
    <source>
        <dbReference type="EMBL" id="QJT05546.1"/>
    </source>
</evidence>
<dbReference type="EMBL" id="CP049838">
    <property type="protein sequence ID" value="QJT05546.1"/>
    <property type="molecule type" value="Genomic_DNA"/>
</dbReference>
<sequence>MRRSLEAALEVFAARGFKGTSIDTVAGHAGLGHQGAPAGPVTRTETGAST</sequence>